<evidence type="ECO:0000313" key="3">
    <source>
        <dbReference type="EMBL" id="TSB01832.1"/>
    </source>
</evidence>
<keyword evidence="4" id="KW-1185">Reference proteome</keyword>
<comment type="caution">
    <text evidence="3">The sequence shown here is derived from an EMBL/GenBank/DDBJ whole genome shotgun (WGS) entry which is preliminary data.</text>
</comment>
<protein>
    <submittedName>
        <fullName evidence="3">Glycosyltransferase</fullName>
    </submittedName>
</protein>
<dbReference type="PANTHER" id="PTHR12526:SF630">
    <property type="entry name" value="GLYCOSYLTRANSFERASE"/>
    <property type="match status" value="1"/>
</dbReference>
<evidence type="ECO:0000313" key="4">
    <source>
        <dbReference type="Proteomes" id="UP000320160"/>
    </source>
</evidence>
<dbReference type="InterPro" id="IPR001296">
    <property type="entry name" value="Glyco_trans_1"/>
</dbReference>
<dbReference type="GO" id="GO:0016757">
    <property type="term" value="F:glycosyltransferase activity"/>
    <property type="evidence" value="ECO:0007669"/>
    <property type="project" value="InterPro"/>
</dbReference>
<organism evidence="3 4">
    <name type="scientific">Sphingorhabdus contaminans</name>
    <dbReference type="NCBI Taxonomy" id="1343899"/>
    <lineage>
        <taxon>Bacteria</taxon>
        <taxon>Pseudomonadati</taxon>
        <taxon>Pseudomonadota</taxon>
        <taxon>Alphaproteobacteria</taxon>
        <taxon>Sphingomonadales</taxon>
        <taxon>Sphingomonadaceae</taxon>
        <taxon>Sphingorhabdus</taxon>
    </lineage>
</organism>
<reference evidence="3 4" key="1">
    <citation type="submission" date="2019-07" db="EMBL/GenBank/DDBJ databases">
        <authorList>
            <person name="Park M."/>
        </authorList>
    </citation>
    <scope>NUCLEOTIDE SEQUENCE [LARGE SCALE GENOMIC DNA]</scope>
    <source>
        <strain evidence="3 4">KCTC32445</strain>
    </source>
</reference>
<evidence type="ECO:0000259" key="1">
    <source>
        <dbReference type="Pfam" id="PF00534"/>
    </source>
</evidence>
<feature type="domain" description="Glycosyltransferase subfamily 4-like N-terminal" evidence="2">
    <location>
        <begin position="13"/>
        <end position="166"/>
    </location>
</feature>
<dbReference type="SUPFAM" id="SSF53756">
    <property type="entry name" value="UDP-Glycosyltransferase/glycogen phosphorylase"/>
    <property type="match status" value="1"/>
</dbReference>
<dbReference type="Proteomes" id="UP000320160">
    <property type="component" value="Unassembled WGS sequence"/>
</dbReference>
<name>A0A553WAZ1_9SPHN</name>
<proteinExistence type="predicted"/>
<feature type="domain" description="Glycosyl transferase family 1" evidence="1">
    <location>
        <begin position="182"/>
        <end position="339"/>
    </location>
</feature>
<sequence>MHIVSILTSLTSGGAEMLVVNLNKEYVAAGHRSTVVSLADAQSVGNSAEMEAVLRQRIVDEGGEFVSLQLGTSRNPLNGWRKMRTLIRNLNPDIIHAHTARALLMLLAHPSNAPVVLTHHNSKLSFPVGMFKLFDHIASAYVAISKETEALFTQNVRRPIAYIPNAASKSFSASHPRSEVSAKRRILSVGTISEQKHYDLLVEIAVVLKARIGAEKMPQFNVAGNGVDLENMRTLAVDRGVAEHVHFLGERSDIAQLMTTSDIYLNTSRYEGMPVALLEAMACGLPIVATRVAGNTELVLEGRNGLLRPLDDADALADAILTLLDDPDLYRKCSAAAIEQSKSFSIENTCANHLSLFQKIGAR</sequence>
<dbReference type="InterPro" id="IPR028098">
    <property type="entry name" value="Glyco_trans_4-like_N"/>
</dbReference>
<keyword evidence="3" id="KW-0808">Transferase</keyword>
<gene>
    <name evidence="3" type="ORF">FOM92_11745</name>
</gene>
<dbReference type="CDD" id="cd03811">
    <property type="entry name" value="GT4_GT28_WabH-like"/>
    <property type="match status" value="1"/>
</dbReference>
<dbReference type="AlphaFoldDB" id="A0A553WAZ1"/>
<dbReference type="Pfam" id="PF00534">
    <property type="entry name" value="Glycos_transf_1"/>
    <property type="match status" value="1"/>
</dbReference>
<accession>A0A553WAZ1</accession>
<dbReference type="Pfam" id="PF13439">
    <property type="entry name" value="Glyco_transf_4"/>
    <property type="match status" value="1"/>
</dbReference>
<dbReference type="EMBL" id="VKKU01000002">
    <property type="protein sequence ID" value="TSB01832.1"/>
    <property type="molecule type" value="Genomic_DNA"/>
</dbReference>
<evidence type="ECO:0000259" key="2">
    <source>
        <dbReference type="Pfam" id="PF13439"/>
    </source>
</evidence>
<dbReference type="OrthoDB" id="9790710at2"/>
<dbReference type="PANTHER" id="PTHR12526">
    <property type="entry name" value="GLYCOSYLTRANSFERASE"/>
    <property type="match status" value="1"/>
</dbReference>
<dbReference type="RefSeq" id="WP_143777052.1">
    <property type="nucleotide sequence ID" value="NZ_VKKU01000002.1"/>
</dbReference>
<dbReference type="Gene3D" id="3.40.50.2000">
    <property type="entry name" value="Glycogen Phosphorylase B"/>
    <property type="match status" value="2"/>
</dbReference>